<gene>
    <name evidence="2" type="ORF">EV420DRAFT_1487408</name>
</gene>
<dbReference type="RefSeq" id="XP_060322352.1">
    <property type="nucleotide sequence ID" value="XM_060470518.1"/>
</dbReference>
<feature type="chain" id="PRO_5041314114" evidence="1">
    <location>
        <begin position="18"/>
        <end position="166"/>
    </location>
</feature>
<evidence type="ECO:0000313" key="3">
    <source>
        <dbReference type="Proteomes" id="UP001175211"/>
    </source>
</evidence>
<evidence type="ECO:0000256" key="1">
    <source>
        <dbReference type="SAM" id="SignalP"/>
    </source>
</evidence>
<dbReference type="AlphaFoldDB" id="A0AA39J610"/>
<proteinExistence type="predicted"/>
<protein>
    <submittedName>
        <fullName evidence="2">Uncharacterized protein</fullName>
    </submittedName>
</protein>
<sequence length="166" mass="17988">MFFRILALLPLVSLATADPLVGRTDFEPLSDALGKVNTTMSELNSACTTFQMAANADGAQKICARATDYVSAIEFAIQAIPSDCSFPATDYVTTVNQAKDIAPSMPTTAECLTDSEPYLPEADPDCPIAETITMEMEALMDKLSTCRPVIILTALYERYRADEGRT</sequence>
<evidence type="ECO:0000313" key="2">
    <source>
        <dbReference type="EMBL" id="KAK0436792.1"/>
    </source>
</evidence>
<feature type="signal peptide" evidence="1">
    <location>
        <begin position="1"/>
        <end position="17"/>
    </location>
</feature>
<name>A0AA39J610_ARMTA</name>
<keyword evidence="1" id="KW-0732">Signal</keyword>
<comment type="caution">
    <text evidence="2">The sequence shown here is derived from an EMBL/GenBank/DDBJ whole genome shotgun (WGS) entry which is preliminary data.</text>
</comment>
<organism evidence="2 3">
    <name type="scientific">Armillaria tabescens</name>
    <name type="common">Ringless honey mushroom</name>
    <name type="synonym">Agaricus tabescens</name>
    <dbReference type="NCBI Taxonomy" id="1929756"/>
    <lineage>
        <taxon>Eukaryota</taxon>
        <taxon>Fungi</taxon>
        <taxon>Dikarya</taxon>
        <taxon>Basidiomycota</taxon>
        <taxon>Agaricomycotina</taxon>
        <taxon>Agaricomycetes</taxon>
        <taxon>Agaricomycetidae</taxon>
        <taxon>Agaricales</taxon>
        <taxon>Marasmiineae</taxon>
        <taxon>Physalacriaceae</taxon>
        <taxon>Desarmillaria</taxon>
    </lineage>
</organism>
<reference evidence="2" key="1">
    <citation type="submission" date="2023-06" db="EMBL/GenBank/DDBJ databases">
        <authorList>
            <consortium name="Lawrence Berkeley National Laboratory"/>
            <person name="Ahrendt S."/>
            <person name="Sahu N."/>
            <person name="Indic B."/>
            <person name="Wong-Bajracharya J."/>
            <person name="Merenyi Z."/>
            <person name="Ke H.-M."/>
            <person name="Monk M."/>
            <person name="Kocsube S."/>
            <person name="Drula E."/>
            <person name="Lipzen A."/>
            <person name="Balint B."/>
            <person name="Henrissat B."/>
            <person name="Andreopoulos B."/>
            <person name="Martin F.M."/>
            <person name="Harder C.B."/>
            <person name="Rigling D."/>
            <person name="Ford K.L."/>
            <person name="Foster G.D."/>
            <person name="Pangilinan J."/>
            <person name="Papanicolaou A."/>
            <person name="Barry K."/>
            <person name="LaButti K."/>
            <person name="Viragh M."/>
            <person name="Koriabine M."/>
            <person name="Yan M."/>
            <person name="Riley R."/>
            <person name="Champramary S."/>
            <person name="Plett K.L."/>
            <person name="Tsai I.J."/>
            <person name="Slot J."/>
            <person name="Sipos G."/>
            <person name="Plett J."/>
            <person name="Nagy L.G."/>
            <person name="Grigoriev I.V."/>
        </authorList>
    </citation>
    <scope>NUCLEOTIDE SEQUENCE</scope>
    <source>
        <strain evidence="2">CCBAS 213</strain>
    </source>
</reference>
<dbReference type="GeneID" id="85354066"/>
<dbReference type="EMBL" id="JAUEPS010000122">
    <property type="protein sequence ID" value="KAK0436792.1"/>
    <property type="molecule type" value="Genomic_DNA"/>
</dbReference>
<accession>A0AA39J610</accession>
<dbReference type="Proteomes" id="UP001175211">
    <property type="component" value="Unassembled WGS sequence"/>
</dbReference>
<keyword evidence="3" id="KW-1185">Reference proteome</keyword>